<comment type="caution">
    <text evidence="1">The sequence shown here is derived from an EMBL/GenBank/DDBJ whole genome shotgun (WGS) entry which is preliminary data.</text>
</comment>
<dbReference type="InterPro" id="IPR026350">
    <property type="entry name" value="GxxExxY"/>
</dbReference>
<dbReference type="AlphaFoldDB" id="A0A1G2MEK4"/>
<dbReference type="Pfam" id="PF13366">
    <property type="entry name" value="PDDEXK_3"/>
    <property type="match status" value="1"/>
</dbReference>
<evidence type="ECO:0000313" key="2">
    <source>
        <dbReference type="Proteomes" id="UP000178121"/>
    </source>
</evidence>
<name>A0A1G2MEK4_9BACT</name>
<proteinExistence type="predicted"/>
<accession>A0A1G2MEK4</accession>
<evidence type="ECO:0000313" key="1">
    <source>
        <dbReference type="EMBL" id="OHA21471.1"/>
    </source>
</evidence>
<reference evidence="1 2" key="1">
    <citation type="journal article" date="2016" name="Nat. Commun.">
        <title>Thousands of microbial genomes shed light on interconnected biogeochemical processes in an aquifer system.</title>
        <authorList>
            <person name="Anantharaman K."/>
            <person name="Brown C.T."/>
            <person name="Hug L.A."/>
            <person name="Sharon I."/>
            <person name="Castelle C.J."/>
            <person name="Probst A.J."/>
            <person name="Thomas B.C."/>
            <person name="Singh A."/>
            <person name="Wilkins M.J."/>
            <person name="Karaoz U."/>
            <person name="Brodie E.L."/>
            <person name="Williams K.H."/>
            <person name="Hubbard S.S."/>
            <person name="Banfield J.F."/>
        </authorList>
    </citation>
    <scope>NUCLEOTIDE SEQUENCE [LARGE SCALE GENOMIC DNA]</scope>
</reference>
<dbReference type="NCBIfam" id="TIGR04256">
    <property type="entry name" value="GxxExxY"/>
    <property type="match status" value="1"/>
</dbReference>
<sequence length="128" mass="14855">MADLVEKELSYQVNGVLFDVYNELGGGYPEKYYQRAIALALAKKKITFQEQLMIPLAYEGASIGRFFLDFLIDGRLILEIKSAPKLYPRDQKQILSYLQRHHIQIGILANFHRQELQIKRILRGNSRS</sequence>
<gene>
    <name evidence="1" type="ORF">A2849_03365</name>
</gene>
<organism evidence="1 2">
    <name type="scientific">Candidatus Taylorbacteria bacterium RIFCSPHIGHO2_01_FULL_51_15</name>
    <dbReference type="NCBI Taxonomy" id="1802304"/>
    <lineage>
        <taxon>Bacteria</taxon>
        <taxon>Candidatus Tayloriibacteriota</taxon>
    </lineage>
</organism>
<protein>
    <recommendedName>
        <fullName evidence="3">GxxExxY protein</fullName>
    </recommendedName>
</protein>
<dbReference type="EMBL" id="MHRI01000008">
    <property type="protein sequence ID" value="OHA21471.1"/>
    <property type="molecule type" value="Genomic_DNA"/>
</dbReference>
<evidence type="ECO:0008006" key="3">
    <source>
        <dbReference type="Google" id="ProtNLM"/>
    </source>
</evidence>
<dbReference type="Proteomes" id="UP000178121">
    <property type="component" value="Unassembled WGS sequence"/>
</dbReference>